<evidence type="ECO:0000256" key="1">
    <source>
        <dbReference type="SAM" id="Phobius"/>
    </source>
</evidence>
<accession>A0ABD6ENG7</accession>
<protein>
    <submittedName>
        <fullName evidence="2">Uncharacterized protein</fullName>
    </submittedName>
</protein>
<dbReference type="EMBL" id="JBGFUD010007388">
    <property type="protein sequence ID" value="MFH4981524.1"/>
    <property type="molecule type" value="Genomic_DNA"/>
</dbReference>
<reference evidence="2 3" key="1">
    <citation type="submission" date="2024-08" db="EMBL/GenBank/DDBJ databases">
        <title>Gnathostoma spinigerum genome.</title>
        <authorList>
            <person name="Gonzalez-Bertolin B."/>
            <person name="Monzon S."/>
            <person name="Zaballos A."/>
            <person name="Jimenez P."/>
            <person name="Dekumyoy P."/>
            <person name="Varona S."/>
            <person name="Cuesta I."/>
            <person name="Sumanam S."/>
            <person name="Adisakwattana P."/>
            <person name="Gasser R.B."/>
            <person name="Hernandez-Gonzalez A."/>
            <person name="Young N.D."/>
            <person name="Perteguer M.J."/>
        </authorList>
    </citation>
    <scope>NUCLEOTIDE SEQUENCE [LARGE SCALE GENOMIC DNA]</scope>
    <source>
        <strain evidence="2">AL3</strain>
        <tissue evidence="2">Liver</tissue>
    </source>
</reference>
<sequence>MNSTKHGYAWQCYSVEVEFVYYTMFCIILTISFQTSLQLFGIAYSPLTYIEAMFTKEELNNSIGIYKGLATKVGELEAYFDGKEGCLYLEAYFDGKEGCLYLS</sequence>
<dbReference type="Proteomes" id="UP001608902">
    <property type="component" value="Unassembled WGS sequence"/>
</dbReference>
<gene>
    <name evidence="2" type="ORF">AB6A40_008233</name>
</gene>
<keyword evidence="1" id="KW-0812">Transmembrane</keyword>
<keyword evidence="1" id="KW-1133">Transmembrane helix</keyword>
<evidence type="ECO:0000313" key="3">
    <source>
        <dbReference type="Proteomes" id="UP001608902"/>
    </source>
</evidence>
<organism evidence="2 3">
    <name type="scientific">Gnathostoma spinigerum</name>
    <dbReference type="NCBI Taxonomy" id="75299"/>
    <lineage>
        <taxon>Eukaryota</taxon>
        <taxon>Metazoa</taxon>
        <taxon>Ecdysozoa</taxon>
        <taxon>Nematoda</taxon>
        <taxon>Chromadorea</taxon>
        <taxon>Rhabditida</taxon>
        <taxon>Spirurina</taxon>
        <taxon>Gnathostomatomorpha</taxon>
        <taxon>Gnathostomatoidea</taxon>
        <taxon>Gnathostomatidae</taxon>
        <taxon>Gnathostoma</taxon>
    </lineage>
</organism>
<proteinExistence type="predicted"/>
<feature type="transmembrane region" description="Helical" evidence="1">
    <location>
        <begin position="20"/>
        <end position="44"/>
    </location>
</feature>
<keyword evidence="1" id="KW-0472">Membrane</keyword>
<dbReference type="AlphaFoldDB" id="A0ABD6ENG7"/>
<evidence type="ECO:0000313" key="2">
    <source>
        <dbReference type="EMBL" id="MFH4981524.1"/>
    </source>
</evidence>
<comment type="caution">
    <text evidence="2">The sequence shown here is derived from an EMBL/GenBank/DDBJ whole genome shotgun (WGS) entry which is preliminary data.</text>
</comment>
<name>A0ABD6ENG7_9BILA</name>
<keyword evidence="3" id="KW-1185">Reference proteome</keyword>